<dbReference type="AlphaFoldDB" id="A0A4Y7PJ69"/>
<dbReference type="Proteomes" id="UP000294933">
    <property type="component" value="Unassembled WGS sequence"/>
</dbReference>
<dbReference type="EMBL" id="ML170289">
    <property type="protein sequence ID" value="TDL15128.1"/>
    <property type="molecule type" value="Genomic_DNA"/>
</dbReference>
<organism evidence="2 3">
    <name type="scientific">Rickenella mellea</name>
    <dbReference type="NCBI Taxonomy" id="50990"/>
    <lineage>
        <taxon>Eukaryota</taxon>
        <taxon>Fungi</taxon>
        <taxon>Dikarya</taxon>
        <taxon>Basidiomycota</taxon>
        <taxon>Agaricomycotina</taxon>
        <taxon>Agaricomycetes</taxon>
        <taxon>Hymenochaetales</taxon>
        <taxon>Rickenellaceae</taxon>
        <taxon>Rickenella</taxon>
    </lineage>
</organism>
<evidence type="ECO:0000313" key="3">
    <source>
        <dbReference type="Proteomes" id="UP000294933"/>
    </source>
</evidence>
<reference evidence="2 3" key="1">
    <citation type="submission" date="2018-06" db="EMBL/GenBank/DDBJ databases">
        <title>A transcriptomic atlas of mushroom development highlights an independent origin of complex multicellularity.</title>
        <authorList>
            <consortium name="DOE Joint Genome Institute"/>
            <person name="Krizsan K."/>
            <person name="Almasi E."/>
            <person name="Merenyi Z."/>
            <person name="Sahu N."/>
            <person name="Viragh M."/>
            <person name="Koszo T."/>
            <person name="Mondo S."/>
            <person name="Kiss B."/>
            <person name="Balint B."/>
            <person name="Kues U."/>
            <person name="Barry K."/>
            <person name="Hegedus J.C."/>
            <person name="Henrissat B."/>
            <person name="Johnson J."/>
            <person name="Lipzen A."/>
            <person name="Ohm R."/>
            <person name="Nagy I."/>
            <person name="Pangilinan J."/>
            <person name="Yan J."/>
            <person name="Xiong Y."/>
            <person name="Grigoriev I.V."/>
            <person name="Hibbett D.S."/>
            <person name="Nagy L.G."/>
        </authorList>
    </citation>
    <scope>NUCLEOTIDE SEQUENCE [LARGE SCALE GENOMIC DNA]</scope>
    <source>
        <strain evidence="2 3">SZMC22713</strain>
    </source>
</reference>
<name>A0A4Y7PJ69_9AGAM</name>
<keyword evidence="3" id="KW-1185">Reference proteome</keyword>
<accession>A0A4Y7PJ69</accession>
<dbReference type="VEuPathDB" id="FungiDB:BD410DRAFT_809188"/>
<feature type="region of interest" description="Disordered" evidence="1">
    <location>
        <begin position="1"/>
        <end position="22"/>
    </location>
</feature>
<evidence type="ECO:0000256" key="1">
    <source>
        <dbReference type="SAM" id="MobiDB-lite"/>
    </source>
</evidence>
<proteinExistence type="predicted"/>
<sequence length="276" mass="31467">MTPSRHLPRHGGIPPSRSMPPVQELINPELCRCQKPRRTREPNFSQLLAELITIGHEQYRLVNSGAPGATELLELRYTHMNSISRDELTSDTGQYHIILHCRQPLSSPNYARSIGTSVGSRYLLKRAKREVEVGWQWVEEMIASTECGWFGLADDATEGRNEEVNAKRFENRSRETRTWGLCVDSAFEQLADSEVPFSGVRPSGFRRHTGYYRCGFTPSTIRYPPPYTHVATFWLSRKGITLSSEVITDDFARRQRPGRRSVDITAKSMNQCCMMA</sequence>
<protein>
    <submittedName>
        <fullName evidence="2">Uncharacterized protein</fullName>
    </submittedName>
</protein>
<gene>
    <name evidence="2" type="ORF">BD410DRAFT_809188</name>
</gene>
<evidence type="ECO:0000313" key="2">
    <source>
        <dbReference type="EMBL" id="TDL15128.1"/>
    </source>
</evidence>